<feature type="transmembrane region" description="Helical" evidence="7">
    <location>
        <begin position="317"/>
        <end position="339"/>
    </location>
</feature>
<keyword evidence="4 7" id="KW-0812">Transmembrane</keyword>
<keyword evidence="6 7" id="KW-0472">Membrane</keyword>
<keyword evidence="3" id="KW-1003">Cell membrane</keyword>
<dbReference type="AlphaFoldDB" id="A0A679IZD9"/>
<keyword evidence="2" id="KW-0813">Transport</keyword>
<feature type="transmembrane region" description="Helical" evidence="7">
    <location>
        <begin position="108"/>
        <end position="129"/>
    </location>
</feature>
<reference evidence="8" key="1">
    <citation type="submission" date="2019-12" db="EMBL/GenBank/DDBJ databases">
        <authorList>
            <person name="Cremers G."/>
        </authorList>
    </citation>
    <scope>NUCLEOTIDE SEQUENCE</scope>
    <source>
        <strain evidence="8">Mbul1</strain>
    </source>
</reference>
<evidence type="ECO:0000256" key="6">
    <source>
        <dbReference type="ARBA" id="ARBA00023136"/>
    </source>
</evidence>
<organism evidence="8">
    <name type="scientific">Methylobacterium bullatum</name>
    <dbReference type="NCBI Taxonomy" id="570505"/>
    <lineage>
        <taxon>Bacteria</taxon>
        <taxon>Pseudomonadati</taxon>
        <taxon>Pseudomonadota</taxon>
        <taxon>Alphaproteobacteria</taxon>
        <taxon>Hyphomicrobiales</taxon>
        <taxon>Methylobacteriaceae</taxon>
        <taxon>Methylobacterium</taxon>
    </lineage>
</organism>
<feature type="transmembrane region" description="Helical" evidence="7">
    <location>
        <begin position="47"/>
        <end position="69"/>
    </location>
</feature>
<feature type="transmembrane region" description="Helical" evidence="7">
    <location>
        <begin position="167"/>
        <end position="191"/>
    </location>
</feature>
<dbReference type="GO" id="GO:0005886">
    <property type="term" value="C:plasma membrane"/>
    <property type="evidence" value="ECO:0007669"/>
    <property type="project" value="UniProtKB-SubCell"/>
</dbReference>
<feature type="transmembrane region" description="Helical" evidence="7">
    <location>
        <begin position="264"/>
        <end position="282"/>
    </location>
</feature>
<dbReference type="PANTHER" id="PTHR23513">
    <property type="entry name" value="INTEGRAL MEMBRANE EFFLUX PROTEIN-RELATED"/>
    <property type="match status" value="1"/>
</dbReference>
<name>A0A679IZD9_9HYPH</name>
<proteinExistence type="predicted"/>
<feature type="transmembrane region" description="Helical" evidence="7">
    <location>
        <begin position="228"/>
        <end position="249"/>
    </location>
</feature>
<dbReference type="InterPro" id="IPR010290">
    <property type="entry name" value="TM_effector"/>
</dbReference>
<dbReference type="Pfam" id="PF05977">
    <property type="entry name" value="MFS_3"/>
    <property type="match status" value="1"/>
</dbReference>
<evidence type="ECO:0000256" key="7">
    <source>
        <dbReference type="SAM" id="Phobius"/>
    </source>
</evidence>
<sequence>MMLDLSPLRASRGFQLLYAARAASFLAFGVLGVAVSLQMYALTSSSLQVAFLNAAVAGSMALALIVGGWLADSYDRRVVMVWSRTAHLLTILILMANAALAAPMVWPIYAAAVVGGSTFGFGMPAIMAATPALVGREHLSGAAALTAVAAQAGAIAGPFLAGAITAGAGLVACYGVVALISGITPIVLGFLPPLPPLAGPSAAAPLPVLAADEAGFMGGLRYIARSPLVLSLLLVDLVALVFAVPYVLLPELATHGLGGGPDSIGLLYAAPSVGALFGALASGRAGASPFAGRWLVACVAIWACACIALGFSDGMAPALFCLATLGAAASLAGILRAALIQRATPDAMLGRVSSLWVLEETIGPALGGMQAGTTAHLASARIAMAAGGGLCLAATAAIAAFTPALRDASLAPEAKRKAEDLALAAVDAR</sequence>
<dbReference type="CDD" id="cd06173">
    <property type="entry name" value="MFS_MefA_like"/>
    <property type="match status" value="1"/>
</dbReference>
<feature type="transmembrane region" description="Helical" evidence="7">
    <location>
        <begin position="141"/>
        <end position="161"/>
    </location>
</feature>
<feature type="transmembrane region" description="Helical" evidence="7">
    <location>
        <begin position="81"/>
        <end position="102"/>
    </location>
</feature>
<feature type="transmembrane region" description="Helical" evidence="7">
    <location>
        <begin position="294"/>
        <end position="311"/>
    </location>
</feature>
<evidence type="ECO:0000256" key="2">
    <source>
        <dbReference type="ARBA" id="ARBA00022448"/>
    </source>
</evidence>
<evidence type="ECO:0000256" key="5">
    <source>
        <dbReference type="ARBA" id="ARBA00022989"/>
    </source>
</evidence>
<gene>
    <name evidence="8" type="primary">entS_2</name>
    <name evidence="8" type="ORF">MBUL_01296</name>
</gene>
<keyword evidence="5 7" id="KW-1133">Transmembrane helix</keyword>
<comment type="subcellular location">
    <subcellularLocation>
        <location evidence="1">Cell membrane</location>
        <topology evidence="1">Multi-pass membrane protein</topology>
    </subcellularLocation>
</comment>
<accession>A0A679IZD9</accession>
<feature type="transmembrane region" description="Helical" evidence="7">
    <location>
        <begin position="20"/>
        <end position="41"/>
    </location>
</feature>
<dbReference type="Gene3D" id="1.20.1250.20">
    <property type="entry name" value="MFS general substrate transporter like domains"/>
    <property type="match status" value="2"/>
</dbReference>
<evidence type="ECO:0000313" key="8">
    <source>
        <dbReference type="EMBL" id="CAA2101674.1"/>
    </source>
</evidence>
<protein>
    <submittedName>
        <fullName evidence="8">Enterobactin exporter EntS</fullName>
    </submittedName>
</protein>
<evidence type="ECO:0000256" key="4">
    <source>
        <dbReference type="ARBA" id="ARBA00022692"/>
    </source>
</evidence>
<evidence type="ECO:0000256" key="3">
    <source>
        <dbReference type="ARBA" id="ARBA00022475"/>
    </source>
</evidence>
<evidence type="ECO:0000256" key="1">
    <source>
        <dbReference type="ARBA" id="ARBA00004651"/>
    </source>
</evidence>
<dbReference type="InterPro" id="IPR036259">
    <property type="entry name" value="MFS_trans_sf"/>
</dbReference>
<dbReference type="EMBL" id="LR743504">
    <property type="protein sequence ID" value="CAA2101674.1"/>
    <property type="molecule type" value="Genomic_DNA"/>
</dbReference>
<dbReference type="SUPFAM" id="SSF103473">
    <property type="entry name" value="MFS general substrate transporter"/>
    <property type="match status" value="1"/>
</dbReference>
<dbReference type="PANTHER" id="PTHR23513:SF9">
    <property type="entry name" value="ENTEROBACTIN EXPORTER ENTS"/>
    <property type="match status" value="1"/>
</dbReference>